<evidence type="ECO:0000256" key="1">
    <source>
        <dbReference type="ARBA" id="ARBA00000901"/>
    </source>
</evidence>
<comment type="catalytic activity">
    <reaction evidence="1">
        <text>1-(5-phospho-beta-D-ribosyl)-5-[(5-phospho-beta-D-ribosylamino)methylideneamino]imidazole-4-carboxamide = 5-[(5-phospho-1-deoxy-D-ribulos-1-ylimino)methylamino]-1-(5-phospho-beta-D-ribosyl)imidazole-4-carboxamide</text>
        <dbReference type="Rhea" id="RHEA:15469"/>
        <dbReference type="ChEBI" id="CHEBI:58435"/>
        <dbReference type="ChEBI" id="CHEBI:58525"/>
        <dbReference type="EC" id="5.3.1.16"/>
    </reaction>
</comment>
<evidence type="ECO:0000256" key="8">
    <source>
        <dbReference type="ARBA" id="ARBA00023102"/>
    </source>
</evidence>
<evidence type="ECO:0000256" key="6">
    <source>
        <dbReference type="ARBA" id="ARBA00022490"/>
    </source>
</evidence>
<keyword evidence="7" id="KW-0028">Amino-acid biosynthesis</keyword>
<keyword evidence="9 10" id="KW-0413">Isomerase</keyword>
<dbReference type="HAMAP" id="MF_01014">
    <property type="entry name" value="HisA"/>
    <property type="match status" value="1"/>
</dbReference>
<dbReference type="GO" id="GO:0003949">
    <property type="term" value="F:1-(5-phosphoribosyl)-5-[(5-phosphoribosylamino)methylideneamino]imidazole-4-carboxamide isomerase activity"/>
    <property type="evidence" value="ECO:0007669"/>
    <property type="project" value="UniProtKB-EC"/>
</dbReference>
<dbReference type="InterPro" id="IPR011060">
    <property type="entry name" value="RibuloseP-bd_barrel"/>
</dbReference>
<organism evidence="10">
    <name type="scientific">hydrothermal vent metagenome</name>
    <dbReference type="NCBI Taxonomy" id="652676"/>
    <lineage>
        <taxon>unclassified sequences</taxon>
        <taxon>metagenomes</taxon>
        <taxon>ecological metagenomes</taxon>
    </lineage>
</organism>
<keyword evidence="6" id="KW-0963">Cytoplasm</keyword>
<evidence type="ECO:0000256" key="4">
    <source>
        <dbReference type="ARBA" id="ARBA00009667"/>
    </source>
</evidence>
<evidence type="ECO:0000256" key="9">
    <source>
        <dbReference type="ARBA" id="ARBA00023235"/>
    </source>
</evidence>
<dbReference type="InterPro" id="IPR023016">
    <property type="entry name" value="HisA/PriA"/>
</dbReference>
<dbReference type="NCBIfam" id="TIGR00007">
    <property type="entry name" value="1-(5-phosphoribosyl)-5-[(5-phosphoribosylamino)methylideneamino]imidazole-4-carboxamide isomerase"/>
    <property type="match status" value="1"/>
</dbReference>
<dbReference type="Pfam" id="PF00977">
    <property type="entry name" value="His_biosynth"/>
    <property type="match status" value="1"/>
</dbReference>
<dbReference type="EMBL" id="UOGE01000100">
    <property type="protein sequence ID" value="VAX25059.1"/>
    <property type="molecule type" value="Genomic_DNA"/>
</dbReference>
<dbReference type="AlphaFoldDB" id="A0A3B1C4F9"/>
<dbReference type="EC" id="5.3.1.16" evidence="5"/>
<evidence type="ECO:0000256" key="5">
    <source>
        <dbReference type="ARBA" id="ARBA00012550"/>
    </source>
</evidence>
<name>A0A3B1C4F9_9ZZZZ</name>
<comment type="similarity">
    <text evidence="4">Belongs to the HisA/HisF family.</text>
</comment>
<dbReference type="InterPro" id="IPR006063">
    <property type="entry name" value="HisA_bact_arch"/>
</dbReference>
<dbReference type="PANTHER" id="PTHR43090">
    <property type="entry name" value="1-(5-PHOSPHORIBOSYL)-5-[(5-PHOSPHORIBOSYLAMINO)METHYLIDENEAMINO] IMIDAZOLE-4-CARBOXAMIDE ISOMERASE"/>
    <property type="match status" value="1"/>
</dbReference>
<gene>
    <name evidence="10" type="ORF">MNBD_NITROSPINAE02-852</name>
</gene>
<reference evidence="10" key="1">
    <citation type="submission" date="2018-06" db="EMBL/GenBank/DDBJ databases">
        <authorList>
            <person name="Zhirakovskaya E."/>
        </authorList>
    </citation>
    <scope>NUCLEOTIDE SEQUENCE</scope>
</reference>
<dbReference type="SUPFAM" id="SSF51366">
    <property type="entry name" value="Ribulose-phoshate binding barrel"/>
    <property type="match status" value="1"/>
</dbReference>
<dbReference type="FunFam" id="3.20.20.70:FF:000009">
    <property type="entry name" value="1-(5-phosphoribosyl)-5-[(5-phosphoribosylamino)methylideneamino] imidazole-4-carboxamide isomerase"/>
    <property type="match status" value="1"/>
</dbReference>
<dbReference type="CDD" id="cd04732">
    <property type="entry name" value="HisA"/>
    <property type="match status" value="1"/>
</dbReference>
<comment type="pathway">
    <text evidence="3">Amino-acid biosynthesis; L-histidine biosynthesis; L-histidine from 5-phospho-alpha-D-ribose 1-diphosphate: step 4/9.</text>
</comment>
<accession>A0A3B1C4F9</accession>
<comment type="subcellular location">
    <subcellularLocation>
        <location evidence="2">Cytoplasm</location>
    </subcellularLocation>
</comment>
<evidence type="ECO:0000313" key="10">
    <source>
        <dbReference type="EMBL" id="VAX25059.1"/>
    </source>
</evidence>
<sequence>MRLLPAIDLMGGEVVRLRKGVFEDKEVYTGDPAEIARKWVDLGADGIHVVDLDGAKSGKPVNKKAIKAIVSAAQAPVELGGGVRSVQIVSEYLDMGVSQVILGTAAILDPGLALAAADLYPDRILVGIDVKDGKPATKGWTQTVDKDPVALAERFASMGVSGIIYTDISRDGMLAGANIEGLKAFAESIDLPVIASGGVTSIDDVKAITGLEPSGVEAMIIGKSLYDGALDLADAVSYLRNR</sequence>
<evidence type="ECO:0000256" key="2">
    <source>
        <dbReference type="ARBA" id="ARBA00004496"/>
    </source>
</evidence>
<evidence type="ECO:0000256" key="3">
    <source>
        <dbReference type="ARBA" id="ARBA00005133"/>
    </source>
</evidence>
<dbReference type="UniPathway" id="UPA00031">
    <property type="reaction ID" value="UER00009"/>
</dbReference>
<dbReference type="PANTHER" id="PTHR43090:SF2">
    <property type="entry name" value="1-(5-PHOSPHORIBOSYL)-5-[(5-PHOSPHORIBOSYLAMINO)METHYLIDENEAMINO] IMIDAZOLE-4-CARBOXAMIDE ISOMERASE"/>
    <property type="match status" value="1"/>
</dbReference>
<dbReference type="GO" id="GO:0005737">
    <property type="term" value="C:cytoplasm"/>
    <property type="evidence" value="ECO:0007669"/>
    <property type="project" value="UniProtKB-SubCell"/>
</dbReference>
<dbReference type="Gene3D" id="3.20.20.70">
    <property type="entry name" value="Aldolase class I"/>
    <property type="match status" value="1"/>
</dbReference>
<proteinExistence type="inferred from homology"/>
<evidence type="ECO:0000256" key="7">
    <source>
        <dbReference type="ARBA" id="ARBA00022605"/>
    </source>
</evidence>
<dbReference type="InterPro" id="IPR044524">
    <property type="entry name" value="Isoase_HisA-like"/>
</dbReference>
<dbReference type="InterPro" id="IPR006062">
    <property type="entry name" value="His_biosynth"/>
</dbReference>
<dbReference type="InterPro" id="IPR013785">
    <property type="entry name" value="Aldolase_TIM"/>
</dbReference>
<dbReference type="GO" id="GO:0000105">
    <property type="term" value="P:L-histidine biosynthetic process"/>
    <property type="evidence" value="ECO:0007669"/>
    <property type="project" value="UniProtKB-UniPathway"/>
</dbReference>
<keyword evidence="8" id="KW-0368">Histidine biosynthesis</keyword>
<protein>
    <recommendedName>
        <fullName evidence="5">1-(5-phosphoribosyl)-5-[(5-phosphoribosylamino)methylideneamino]imidazole-4-carboxamideisomerase</fullName>
        <ecNumber evidence="5">5.3.1.16</ecNumber>
    </recommendedName>
</protein>
<dbReference type="GO" id="GO:0000162">
    <property type="term" value="P:L-tryptophan biosynthetic process"/>
    <property type="evidence" value="ECO:0007669"/>
    <property type="project" value="TreeGrafter"/>
</dbReference>